<gene>
    <name evidence="1" type="ORF">GCM10009304_14210</name>
</gene>
<proteinExistence type="predicted"/>
<comment type="caution">
    <text evidence="1">The sequence shown here is derived from an EMBL/GenBank/DDBJ whole genome shotgun (WGS) entry which is preliminary data.</text>
</comment>
<dbReference type="InterPro" id="IPR036107">
    <property type="entry name" value="CsrA_sf"/>
</dbReference>
<name>A0A917PS90_9PSED</name>
<dbReference type="GO" id="GO:0006109">
    <property type="term" value="P:regulation of carbohydrate metabolic process"/>
    <property type="evidence" value="ECO:0007669"/>
    <property type="project" value="InterPro"/>
</dbReference>
<protein>
    <recommendedName>
        <fullName evidence="3">Carbon storage regulator, CsrA</fullName>
    </recommendedName>
</protein>
<dbReference type="Gene3D" id="2.60.40.4380">
    <property type="entry name" value="Translational regulator CsrA"/>
    <property type="match status" value="2"/>
</dbReference>
<reference evidence="1" key="1">
    <citation type="journal article" date="2014" name="Int. J. Syst. Evol. Microbiol.">
        <title>Complete genome sequence of Corynebacterium casei LMG S-19264T (=DSM 44701T), isolated from a smear-ripened cheese.</title>
        <authorList>
            <consortium name="US DOE Joint Genome Institute (JGI-PGF)"/>
            <person name="Walter F."/>
            <person name="Albersmeier A."/>
            <person name="Kalinowski J."/>
            <person name="Ruckert C."/>
        </authorList>
    </citation>
    <scope>NUCLEOTIDE SEQUENCE</scope>
    <source>
        <strain evidence="1">JCM 30078</strain>
    </source>
</reference>
<dbReference type="Proteomes" id="UP000635983">
    <property type="component" value="Unassembled WGS sequence"/>
</dbReference>
<dbReference type="AlphaFoldDB" id="A0A917PS90"/>
<accession>A0A917PS90</accession>
<evidence type="ECO:0008006" key="3">
    <source>
        <dbReference type="Google" id="ProtNLM"/>
    </source>
</evidence>
<organism evidence="1 2">
    <name type="scientific">Pseudomonas matsuisoli</name>
    <dbReference type="NCBI Taxonomy" id="1515666"/>
    <lineage>
        <taxon>Bacteria</taxon>
        <taxon>Pseudomonadati</taxon>
        <taxon>Pseudomonadota</taxon>
        <taxon>Gammaproteobacteria</taxon>
        <taxon>Pseudomonadales</taxon>
        <taxon>Pseudomonadaceae</taxon>
        <taxon>Pseudomonas</taxon>
    </lineage>
</organism>
<evidence type="ECO:0000313" key="1">
    <source>
        <dbReference type="EMBL" id="GGJ89807.1"/>
    </source>
</evidence>
<evidence type="ECO:0000313" key="2">
    <source>
        <dbReference type="Proteomes" id="UP000635983"/>
    </source>
</evidence>
<reference evidence="1" key="2">
    <citation type="submission" date="2020-09" db="EMBL/GenBank/DDBJ databases">
        <authorList>
            <person name="Sun Q."/>
            <person name="Ohkuma M."/>
        </authorList>
    </citation>
    <scope>NUCLEOTIDE SEQUENCE</scope>
    <source>
        <strain evidence="1">JCM 30078</strain>
    </source>
</reference>
<keyword evidence="2" id="KW-1185">Reference proteome</keyword>
<dbReference type="GO" id="GO:0003723">
    <property type="term" value="F:RNA binding"/>
    <property type="evidence" value="ECO:0007669"/>
    <property type="project" value="InterPro"/>
</dbReference>
<sequence length="150" mass="16866">MGMSVSSRSTNQAIVLTLEPRTDPQDLLHDLQRTGINIKVVSATRNQAHIKVETPPGMRILEVDSLLDTPFGGLSLGRYVGEEIVLFIDDTRAISIEQLARHPLQIQVSIQRGSVRLTIRAPRELVIMRKELAHRWKRGNGNGDLQKRSR</sequence>
<dbReference type="EMBL" id="BMPO01000003">
    <property type="protein sequence ID" value="GGJ89807.1"/>
    <property type="molecule type" value="Genomic_DNA"/>
</dbReference>
<dbReference type="GO" id="GO:0006402">
    <property type="term" value="P:mRNA catabolic process"/>
    <property type="evidence" value="ECO:0007669"/>
    <property type="project" value="InterPro"/>
</dbReference>